<feature type="domain" description="N-acetyltransferase" evidence="1">
    <location>
        <begin position="136"/>
        <end position="281"/>
    </location>
</feature>
<comment type="caution">
    <text evidence="2">The sequence shown here is derived from an EMBL/GenBank/DDBJ whole genome shotgun (WGS) entry which is preliminary data.</text>
</comment>
<evidence type="ECO:0000313" key="3">
    <source>
        <dbReference type="Proteomes" id="UP000019277"/>
    </source>
</evidence>
<reference evidence="2 3" key="1">
    <citation type="journal article" date="2014" name="Genome Announc.">
        <title>Draft Genome Sequence of the Antitrypanosomally Active Sponge-Associated Bacterium Actinokineospora sp. Strain EG49.</title>
        <authorList>
            <person name="Harjes J."/>
            <person name="Ryu T."/>
            <person name="Abdelmohsen U.R."/>
            <person name="Moitinho-Silva L."/>
            <person name="Horn H."/>
            <person name="Ravasi T."/>
            <person name="Hentschel U."/>
        </authorList>
    </citation>
    <scope>NUCLEOTIDE SEQUENCE [LARGE SCALE GENOMIC DNA]</scope>
    <source>
        <strain evidence="2 3">EG49</strain>
    </source>
</reference>
<evidence type="ECO:0000313" key="2">
    <source>
        <dbReference type="EMBL" id="EWC63068.1"/>
    </source>
</evidence>
<sequence length="281" mass="30176">MMSVVRHADPTAFQAAVGRLLVDDPVRHTGVLGQLAFHPRHDSILLTAHHGNDLLGALVLMPPGVALTSALPLPAHDQVIDYLIRHDIHPSSAHGPRDVTDPFVERWCHRTGAIVTTEIPERLFRLAELIPPRVPGNSRVATSTDVPLVTRWNSDFLTEVGFPGSPNPRGSAAFVRAALAAGRAHHLWVVDDRPVSFALVSPPVVGMSRIGPVYTPPDLRGHGYASAATAAAARWARGRGARDVLLFADVDNRVANSIYTALGFVPVHDSVETGLAQPNTL</sequence>
<accession>W7IRV7</accession>
<dbReference type="PROSITE" id="PS51186">
    <property type="entry name" value="GNAT"/>
    <property type="match status" value="1"/>
</dbReference>
<dbReference type="EMBL" id="AYXG01000057">
    <property type="protein sequence ID" value="EWC63068.1"/>
    <property type="molecule type" value="Genomic_DNA"/>
</dbReference>
<proteinExistence type="predicted"/>
<keyword evidence="3" id="KW-1185">Reference proteome</keyword>
<keyword evidence="2" id="KW-0808">Transferase</keyword>
<dbReference type="AlphaFoldDB" id="W7IRV7"/>
<dbReference type="InterPro" id="IPR000182">
    <property type="entry name" value="GNAT_dom"/>
</dbReference>
<dbReference type="Gene3D" id="3.40.630.30">
    <property type="match status" value="1"/>
</dbReference>
<name>W7IRV7_9PSEU</name>
<dbReference type="Proteomes" id="UP000019277">
    <property type="component" value="Unassembled WGS sequence"/>
</dbReference>
<dbReference type="Pfam" id="PF00583">
    <property type="entry name" value="Acetyltransf_1"/>
    <property type="match status" value="1"/>
</dbReference>
<dbReference type="SUPFAM" id="SSF55729">
    <property type="entry name" value="Acyl-CoA N-acyltransferases (Nat)"/>
    <property type="match status" value="1"/>
</dbReference>
<gene>
    <name evidence="2" type="ORF">UO65_1632</name>
</gene>
<dbReference type="eggNOG" id="COG3393">
    <property type="taxonomic scope" value="Bacteria"/>
</dbReference>
<dbReference type="InterPro" id="IPR016181">
    <property type="entry name" value="Acyl_CoA_acyltransferase"/>
</dbReference>
<dbReference type="GO" id="GO:0016747">
    <property type="term" value="F:acyltransferase activity, transferring groups other than amino-acyl groups"/>
    <property type="evidence" value="ECO:0007669"/>
    <property type="project" value="InterPro"/>
</dbReference>
<organism evidence="2 3">
    <name type="scientific">Actinokineospora spheciospongiae</name>
    <dbReference type="NCBI Taxonomy" id="909613"/>
    <lineage>
        <taxon>Bacteria</taxon>
        <taxon>Bacillati</taxon>
        <taxon>Actinomycetota</taxon>
        <taxon>Actinomycetes</taxon>
        <taxon>Pseudonocardiales</taxon>
        <taxon>Pseudonocardiaceae</taxon>
        <taxon>Actinokineospora</taxon>
    </lineage>
</organism>
<protein>
    <submittedName>
        <fullName evidence="2">GCN5-related N-acetyltransferase</fullName>
    </submittedName>
</protein>
<dbReference type="STRING" id="909613.UO65_1632"/>
<evidence type="ECO:0000259" key="1">
    <source>
        <dbReference type="PROSITE" id="PS51186"/>
    </source>
</evidence>